<evidence type="ECO:0000256" key="5">
    <source>
        <dbReference type="ARBA" id="ARBA00023136"/>
    </source>
</evidence>
<dbReference type="InterPro" id="IPR002549">
    <property type="entry name" value="AI-2E-like"/>
</dbReference>
<dbReference type="PANTHER" id="PTHR21716:SF64">
    <property type="entry name" value="AI-2 TRANSPORT PROTEIN TQSA"/>
    <property type="match status" value="1"/>
</dbReference>
<dbReference type="GO" id="GO:0055085">
    <property type="term" value="P:transmembrane transport"/>
    <property type="evidence" value="ECO:0007669"/>
    <property type="project" value="TreeGrafter"/>
</dbReference>
<dbReference type="AlphaFoldDB" id="A0A1H5DX65"/>
<evidence type="ECO:0000256" key="3">
    <source>
        <dbReference type="ARBA" id="ARBA00022692"/>
    </source>
</evidence>
<proteinExistence type="inferred from homology"/>
<evidence type="ECO:0000313" key="8">
    <source>
        <dbReference type="EMBL" id="SED83519.1"/>
    </source>
</evidence>
<dbReference type="Proteomes" id="UP000182725">
    <property type="component" value="Unassembled WGS sequence"/>
</dbReference>
<evidence type="ECO:0000256" key="2">
    <source>
        <dbReference type="ARBA" id="ARBA00009773"/>
    </source>
</evidence>
<evidence type="ECO:0000256" key="1">
    <source>
        <dbReference type="ARBA" id="ARBA00004141"/>
    </source>
</evidence>
<protein>
    <submittedName>
        <fullName evidence="8">Predicted PurR-regulated permease PerM</fullName>
    </submittedName>
</protein>
<comment type="subcellular location">
    <subcellularLocation>
        <location evidence="1">Membrane</location>
        <topology evidence="1">Multi-pass membrane protein</topology>
    </subcellularLocation>
</comment>
<dbReference type="GO" id="GO:0016020">
    <property type="term" value="C:membrane"/>
    <property type="evidence" value="ECO:0007669"/>
    <property type="project" value="UniProtKB-SubCell"/>
</dbReference>
<keyword evidence="4 7" id="KW-1133">Transmembrane helix</keyword>
<keyword evidence="5 7" id="KW-0472">Membrane</keyword>
<feature type="transmembrane region" description="Helical" evidence="7">
    <location>
        <begin position="210"/>
        <end position="234"/>
    </location>
</feature>
<evidence type="ECO:0000313" key="9">
    <source>
        <dbReference type="Proteomes" id="UP000182725"/>
    </source>
</evidence>
<dbReference type="RefSeq" id="WP_083360513.1">
    <property type="nucleotide sequence ID" value="NZ_FNTV01000001.1"/>
</dbReference>
<dbReference type="Pfam" id="PF01594">
    <property type="entry name" value="AI-2E_transport"/>
    <property type="match status" value="1"/>
</dbReference>
<feature type="transmembrane region" description="Helical" evidence="7">
    <location>
        <begin position="74"/>
        <end position="97"/>
    </location>
</feature>
<keyword evidence="3 7" id="KW-0812">Transmembrane</keyword>
<name>A0A1H5DX65_9MICC</name>
<accession>A0A1H5DX65</accession>
<evidence type="ECO:0000256" key="6">
    <source>
        <dbReference type="SAM" id="MobiDB-lite"/>
    </source>
</evidence>
<evidence type="ECO:0000256" key="4">
    <source>
        <dbReference type="ARBA" id="ARBA00022989"/>
    </source>
</evidence>
<gene>
    <name evidence="8" type="ORF">SAMN04489740_0091</name>
</gene>
<dbReference type="EMBL" id="FNTV01000001">
    <property type="protein sequence ID" value="SED83519.1"/>
    <property type="molecule type" value="Genomic_DNA"/>
</dbReference>
<comment type="similarity">
    <text evidence="2">Belongs to the autoinducer-2 exporter (AI-2E) (TC 2.A.86) family.</text>
</comment>
<feature type="transmembrane region" description="Helical" evidence="7">
    <location>
        <begin position="313"/>
        <end position="335"/>
    </location>
</feature>
<dbReference type="PANTHER" id="PTHR21716">
    <property type="entry name" value="TRANSMEMBRANE PROTEIN"/>
    <property type="match status" value="1"/>
</dbReference>
<sequence>MSVSKQSEAPDSGSNSASESSGTKVLVSLAAAVIVLFGLSRISSIVGPVFLALILTICVYPLKQRLIARGVPAVLATMSTIVALYAVIAALVASVWVSAVQLTLLLPQFAPQITLLGNDLRVFLHDSLGIGDDQVRAIVEAVDLRVLLDTAYGLLGSAMNIGSGTVFLLLLLMFMSVDATYYPTILAVVQKKRAPVVDALTNFAKLSRSFMVMTTVFGAIVAALNLGLLLVLGVPGAGLWALLSFVCGFIPFIGFWISLVPAAIMALLAGGLPTFIAVVAFYGVINSLIQSIIQPKFVSGSVNLNMTLTFLSVIFWSALLGPLGALMAVPLSLFARAILVDSHPQAAWLRPFIGDVNDAKKMLAEQRAAAKAAKPKAAQPRP</sequence>
<feature type="transmembrane region" description="Helical" evidence="7">
    <location>
        <begin position="275"/>
        <end position="293"/>
    </location>
</feature>
<evidence type="ECO:0000256" key="7">
    <source>
        <dbReference type="SAM" id="Phobius"/>
    </source>
</evidence>
<reference evidence="8 9" key="1">
    <citation type="submission" date="2016-10" db="EMBL/GenBank/DDBJ databases">
        <authorList>
            <person name="de Groot N.N."/>
        </authorList>
    </citation>
    <scope>NUCLEOTIDE SEQUENCE [LARGE SCALE GENOMIC DNA]</scope>
    <source>
        <strain evidence="8 9">DSM 22274</strain>
    </source>
</reference>
<feature type="transmembrane region" description="Helical" evidence="7">
    <location>
        <begin position="45"/>
        <end position="62"/>
    </location>
</feature>
<feature type="transmembrane region" description="Helical" evidence="7">
    <location>
        <begin position="166"/>
        <end position="189"/>
    </location>
</feature>
<organism evidence="8 9">
    <name type="scientific">Arthrobacter alpinus</name>
    <dbReference type="NCBI Taxonomy" id="656366"/>
    <lineage>
        <taxon>Bacteria</taxon>
        <taxon>Bacillati</taxon>
        <taxon>Actinomycetota</taxon>
        <taxon>Actinomycetes</taxon>
        <taxon>Micrococcales</taxon>
        <taxon>Micrococcaceae</taxon>
        <taxon>Arthrobacter</taxon>
    </lineage>
</organism>
<feature type="transmembrane region" description="Helical" evidence="7">
    <location>
        <begin position="21"/>
        <end position="39"/>
    </location>
</feature>
<feature type="transmembrane region" description="Helical" evidence="7">
    <location>
        <begin position="240"/>
        <end position="268"/>
    </location>
</feature>
<feature type="region of interest" description="Disordered" evidence="6">
    <location>
        <begin position="1"/>
        <end position="20"/>
    </location>
</feature>